<organism evidence="1 2">
    <name type="scientific">Pistacia integerrima</name>
    <dbReference type="NCBI Taxonomy" id="434235"/>
    <lineage>
        <taxon>Eukaryota</taxon>
        <taxon>Viridiplantae</taxon>
        <taxon>Streptophyta</taxon>
        <taxon>Embryophyta</taxon>
        <taxon>Tracheophyta</taxon>
        <taxon>Spermatophyta</taxon>
        <taxon>Magnoliopsida</taxon>
        <taxon>eudicotyledons</taxon>
        <taxon>Gunneridae</taxon>
        <taxon>Pentapetalae</taxon>
        <taxon>rosids</taxon>
        <taxon>malvids</taxon>
        <taxon>Sapindales</taxon>
        <taxon>Anacardiaceae</taxon>
        <taxon>Pistacia</taxon>
    </lineage>
</organism>
<accession>A0ACC0YBB1</accession>
<evidence type="ECO:0000313" key="2">
    <source>
        <dbReference type="Proteomes" id="UP001163603"/>
    </source>
</evidence>
<evidence type="ECO:0000313" key="1">
    <source>
        <dbReference type="EMBL" id="KAJ0034410.1"/>
    </source>
</evidence>
<reference evidence="2" key="1">
    <citation type="journal article" date="2023" name="G3 (Bethesda)">
        <title>Genome assembly and association tests identify interacting loci associated with vigor, precocity, and sex in interspecific pistachio rootstocks.</title>
        <authorList>
            <person name="Palmer W."/>
            <person name="Jacygrad E."/>
            <person name="Sagayaradj S."/>
            <person name="Cavanaugh K."/>
            <person name="Han R."/>
            <person name="Bertier L."/>
            <person name="Beede B."/>
            <person name="Kafkas S."/>
            <person name="Golino D."/>
            <person name="Preece J."/>
            <person name="Michelmore R."/>
        </authorList>
    </citation>
    <scope>NUCLEOTIDE SEQUENCE [LARGE SCALE GENOMIC DNA]</scope>
</reference>
<protein>
    <submittedName>
        <fullName evidence="1">Uncharacterized protein</fullName>
    </submittedName>
</protein>
<comment type="caution">
    <text evidence="1">The sequence shown here is derived from an EMBL/GenBank/DDBJ whole genome shotgun (WGS) entry which is preliminary data.</text>
</comment>
<name>A0ACC0YBB1_9ROSI</name>
<dbReference type="EMBL" id="CM047742">
    <property type="protein sequence ID" value="KAJ0034410.1"/>
    <property type="molecule type" value="Genomic_DNA"/>
</dbReference>
<proteinExistence type="predicted"/>
<dbReference type="Proteomes" id="UP001163603">
    <property type="component" value="Chromosome 7"/>
</dbReference>
<keyword evidence="2" id="KW-1185">Reference proteome</keyword>
<gene>
    <name evidence="1" type="ORF">Pint_24407</name>
</gene>
<sequence length="151" mass="17365">MTIMRSMKRQLRFLKLSGWKRRMRHYLQLMVLSQVSNLEGMSFQFHLVDSTSTEVAYRSLLHMQEGSLSNGTEVHAGVDKVYVRFKLGLVRSGHLYMYGYRLVQCLLWLKSCQRRDVLEGVVVVGAVLSLQFVLGCNSRFYDSAFVFLTGG</sequence>